<gene>
    <name evidence="5" type="ordered locus">Metbo_2212</name>
</gene>
<keyword evidence="3" id="KW-0064">Aspartyl protease</keyword>
<reference evidence="5 6" key="2">
    <citation type="journal article" date="2014" name="Int. J. Syst. Evol. Microbiol.">
        <title>Methanobacterium paludis sp. nov. and a novel strain of Methanobacterium lacus isolated from northern peatlands.</title>
        <authorList>
            <person name="Cadillo-Quiroz H."/>
            <person name="Brauer S.L."/>
            <person name="Goodson N."/>
            <person name="Yavitt J.B."/>
            <person name="Zinder S.H."/>
        </authorList>
    </citation>
    <scope>NUCLEOTIDE SEQUENCE [LARGE SCALE GENOMIC DNA]</scope>
    <source>
        <strain evidence="5 6">AL-21</strain>
    </source>
</reference>
<evidence type="ECO:0000313" key="5">
    <source>
        <dbReference type="EMBL" id="ADZ10426.1"/>
    </source>
</evidence>
<dbReference type="eggNOG" id="arCOG04429">
    <property type="taxonomic scope" value="Archaea"/>
</dbReference>
<dbReference type="Pfam" id="PF01750">
    <property type="entry name" value="HycI"/>
    <property type="match status" value="1"/>
</dbReference>
<keyword evidence="6" id="KW-1185">Reference proteome</keyword>
<keyword evidence="2 5" id="KW-0645">Protease</keyword>
<dbReference type="EMBL" id="CP002551">
    <property type="protein sequence ID" value="ADZ10426.1"/>
    <property type="molecule type" value="Genomic_DNA"/>
</dbReference>
<dbReference type="PRINTS" id="PR00446">
    <property type="entry name" value="HYDRGNUPTAKE"/>
</dbReference>
<name>F0TCF9_METLA</name>
<accession>F0TCF9</accession>
<comment type="similarity">
    <text evidence="1">Belongs to the peptidase A31 family.</text>
</comment>
<dbReference type="NCBIfam" id="TIGR00142">
    <property type="entry name" value="hycI"/>
    <property type="match status" value="1"/>
</dbReference>
<dbReference type="Gene3D" id="3.40.50.1450">
    <property type="entry name" value="HybD-like"/>
    <property type="match status" value="1"/>
</dbReference>
<proteinExistence type="inferred from homology"/>
<dbReference type="SUPFAM" id="SSF53163">
    <property type="entry name" value="HybD-like"/>
    <property type="match status" value="1"/>
</dbReference>
<dbReference type="PANTHER" id="PTHR30302:SF1">
    <property type="entry name" value="HYDROGENASE 2 MATURATION PROTEASE"/>
    <property type="match status" value="1"/>
</dbReference>
<evidence type="ECO:0000256" key="4">
    <source>
        <dbReference type="ARBA" id="ARBA00022801"/>
    </source>
</evidence>
<dbReference type="NCBIfam" id="TIGR00072">
    <property type="entry name" value="hydrog_prot"/>
    <property type="match status" value="1"/>
</dbReference>
<reference evidence="6" key="1">
    <citation type="submission" date="2011-02" db="EMBL/GenBank/DDBJ databases">
        <title>Complete sequence of Methanobacterium sp. AL-21.</title>
        <authorList>
            <consortium name="US DOE Joint Genome Institute"/>
            <person name="Lucas S."/>
            <person name="Copeland A."/>
            <person name="Lapidus A."/>
            <person name="Cheng J.-F."/>
            <person name="Goodwin L."/>
            <person name="Pitluck S."/>
            <person name="Chertkov O."/>
            <person name="Detter J.C."/>
            <person name="Han C."/>
            <person name="Tapia R."/>
            <person name="Land M."/>
            <person name="Hauser L."/>
            <person name="Kyrpides N."/>
            <person name="Ivanova N."/>
            <person name="Mikhailova N."/>
            <person name="Pagani I."/>
            <person name="Cadillo-Quiroz H."/>
            <person name="Imachi H."/>
            <person name="Zinder S."/>
            <person name="Liu W."/>
            <person name="Woyke T."/>
        </authorList>
    </citation>
    <scope>NUCLEOTIDE SEQUENCE [LARGE SCALE GENOMIC DNA]</scope>
    <source>
        <strain evidence="6">AL-21</strain>
    </source>
</reference>
<sequence>MLEQELKKFIQNHENIIFLCIGNEMRGDDAAGPIIAEKFGQEIQKHPDKYLMMSVVNAGTVPENYTGMIRSKQPSHIIFVDAVEMGLDPGSLRLVHQDEIASYSISTHAMPLSFMIKYLKSFSDAEIILIGIQPKSLEMFEEISEELKEGIESLMIELIRIFQCQDP</sequence>
<dbReference type="STRING" id="877455.Metbo_2212"/>
<dbReference type="MEROPS" id="A31.003"/>
<evidence type="ECO:0000256" key="3">
    <source>
        <dbReference type="ARBA" id="ARBA00022750"/>
    </source>
</evidence>
<organism evidence="5 6">
    <name type="scientific">Methanobacterium lacus (strain AL-21)</name>
    <dbReference type="NCBI Taxonomy" id="877455"/>
    <lineage>
        <taxon>Archaea</taxon>
        <taxon>Methanobacteriati</taxon>
        <taxon>Methanobacteriota</taxon>
        <taxon>Methanomada group</taxon>
        <taxon>Methanobacteria</taxon>
        <taxon>Methanobacteriales</taxon>
        <taxon>Methanobacteriaceae</taxon>
        <taxon>Methanobacterium</taxon>
    </lineage>
</organism>
<dbReference type="InterPro" id="IPR000671">
    <property type="entry name" value="Peptidase_A31"/>
</dbReference>
<evidence type="ECO:0000256" key="1">
    <source>
        <dbReference type="ARBA" id="ARBA00006814"/>
    </source>
</evidence>
<dbReference type="GO" id="GO:0004190">
    <property type="term" value="F:aspartic-type endopeptidase activity"/>
    <property type="evidence" value="ECO:0007669"/>
    <property type="project" value="UniProtKB-KW"/>
</dbReference>
<evidence type="ECO:0000256" key="2">
    <source>
        <dbReference type="ARBA" id="ARBA00022670"/>
    </source>
</evidence>
<dbReference type="InterPro" id="IPR023430">
    <property type="entry name" value="Pept_HybD-like_dom_sf"/>
</dbReference>
<dbReference type="PANTHER" id="PTHR30302">
    <property type="entry name" value="HYDROGENASE 1 MATURATION PROTEASE"/>
    <property type="match status" value="1"/>
</dbReference>
<evidence type="ECO:0000313" key="6">
    <source>
        <dbReference type="Proteomes" id="UP000007490"/>
    </source>
</evidence>
<dbReference type="HOGENOM" id="CLU_099037_4_1_2"/>
<dbReference type="Proteomes" id="UP000007490">
    <property type="component" value="Chromosome"/>
</dbReference>
<dbReference type="CDD" id="cd06067">
    <property type="entry name" value="H2MP_MemB-H2evol"/>
    <property type="match status" value="1"/>
</dbReference>
<dbReference type="InterPro" id="IPR004420">
    <property type="entry name" value="Pept_A31_hyd_mat_HycI"/>
</dbReference>
<dbReference type="KEGG" id="mel:Metbo_2212"/>
<dbReference type="RefSeq" id="WP_013645777.1">
    <property type="nucleotide sequence ID" value="NC_015216.1"/>
</dbReference>
<dbReference type="AlphaFoldDB" id="F0TCF9"/>
<dbReference type="GeneID" id="10278678"/>
<dbReference type="GO" id="GO:0008047">
    <property type="term" value="F:enzyme activator activity"/>
    <property type="evidence" value="ECO:0007669"/>
    <property type="project" value="InterPro"/>
</dbReference>
<dbReference type="GO" id="GO:0016485">
    <property type="term" value="P:protein processing"/>
    <property type="evidence" value="ECO:0007669"/>
    <property type="project" value="TreeGrafter"/>
</dbReference>
<protein>
    <submittedName>
        <fullName evidence="5">Hydrogenase maturation protease HycI</fullName>
    </submittedName>
</protein>
<keyword evidence="4" id="KW-0378">Hydrolase</keyword>